<dbReference type="EMBL" id="QLTW01000213">
    <property type="protein sequence ID" value="MBT9145894.1"/>
    <property type="molecule type" value="Genomic_DNA"/>
</dbReference>
<accession>A0A9E2BIQ5</accession>
<dbReference type="AlphaFoldDB" id="A0A9E2BIQ5"/>
<evidence type="ECO:0000313" key="1">
    <source>
        <dbReference type="EMBL" id="MBT9145894.1"/>
    </source>
</evidence>
<organism evidence="1 2">
    <name type="scientific">Psychracetigena formicireducens</name>
    <dbReference type="NCBI Taxonomy" id="2986056"/>
    <lineage>
        <taxon>Bacteria</taxon>
        <taxon>Bacillati</taxon>
        <taxon>Candidatus Lithacetigenota</taxon>
        <taxon>Candidatus Psychracetigena</taxon>
    </lineage>
</organism>
<dbReference type="Proteomes" id="UP000811545">
    <property type="component" value="Unassembled WGS sequence"/>
</dbReference>
<protein>
    <submittedName>
        <fullName evidence="1">Uncharacterized protein</fullName>
    </submittedName>
</protein>
<evidence type="ECO:0000313" key="2">
    <source>
        <dbReference type="Proteomes" id="UP000811545"/>
    </source>
</evidence>
<name>A0A9E2BIQ5_PSYF1</name>
<dbReference type="Gene3D" id="1.20.120.20">
    <property type="entry name" value="Apolipoprotein"/>
    <property type="match status" value="1"/>
</dbReference>
<proteinExistence type="predicted"/>
<comment type="caution">
    <text evidence="1">The sequence shown here is derived from an EMBL/GenBank/DDBJ whole genome shotgun (WGS) entry which is preliminary data.</text>
</comment>
<sequence>MDKKQKLYEAIVKRQLAEAKQDLTEEQINEIIGALSGLANVGKNIGKKVTDKAKEIGSKVSDKAKEVGDKVSGKAKEVSDKAKEVYGKVADTVKQTAANVTSEIKKQSADLEAAYKKGVEEGNKKEAEQLIKIWTAAVEKQKEALTYSIKKLNKYKEQVGEEPIKLTLDTRTSRME</sequence>
<gene>
    <name evidence="1" type="ORF">DDT42_01771</name>
</gene>
<reference evidence="1 2" key="1">
    <citation type="journal article" date="2021" name="bioRxiv">
        <title>Unique metabolic strategies in Hadean analogues reveal hints for primordial physiology.</title>
        <authorList>
            <person name="Nobu M.K."/>
            <person name="Nakai R."/>
            <person name="Tamazawa S."/>
            <person name="Mori H."/>
            <person name="Toyoda A."/>
            <person name="Ijiri A."/>
            <person name="Suzuki S."/>
            <person name="Kurokawa K."/>
            <person name="Kamagata Y."/>
            <person name="Tamaki H."/>
        </authorList>
    </citation>
    <scope>NUCLEOTIDE SEQUENCE [LARGE SCALE GENOMIC DNA]</scope>
    <source>
        <strain evidence="1">BS525</strain>
    </source>
</reference>